<organism evidence="3 4">
    <name type="scientific">Labrys neptuniae</name>
    <dbReference type="NCBI Taxonomy" id="376174"/>
    <lineage>
        <taxon>Bacteria</taxon>
        <taxon>Pseudomonadati</taxon>
        <taxon>Pseudomonadota</taxon>
        <taxon>Alphaproteobacteria</taxon>
        <taxon>Hyphomicrobiales</taxon>
        <taxon>Xanthobacteraceae</taxon>
        <taxon>Labrys</taxon>
    </lineage>
</organism>
<gene>
    <name evidence="3" type="ORF">ACETRX_32895</name>
</gene>
<dbReference type="Proteomes" id="UP001595190">
    <property type="component" value="Unassembled WGS sequence"/>
</dbReference>
<accession>A0ABV6ZQH8</accession>
<dbReference type="InterPro" id="IPR051804">
    <property type="entry name" value="Carb_Metab_Reg_Kinase/Isom"/>
</dbReference>
<evidence type="ECO:0000256" key="2">
    <source>
        <dbReference type="ARBA" id="ARBA00022833"/>
    </source>
</evidence>
<sequence>MAIEQADIRVVRKPWGSTDLLPWSDIQDDSGAIGELWCQRPGTSAIEPALLLKLLFTTQPLSIQVHPDDAFAQSIGLEHGKTEAWYILSASPDACVALGLKRHLDATQLRASIEDGSISQLVKWRSVQKDDVIFVPAGTIHTIGAGIVLAEIQQRSDTTFRLFDYGRQRRLDVDDAVASSNREDPAPQPIADSLSDTRTLLVADPHFILERIDLAANTQWEMKVEQETWLFVLDGHAQIGWMNAGIGKAFFLDAADARIGVGPGGLSGLVAYPGPRPQADLLRLVDSVPADGPRSDFLHPAIVPRAAVQRKEIRV</sequence>
<proteinExistence type="predicted"/>
<dbReference type="GO" id="GO:0016853">
    <property type="term" value="F:isomerase activity"/>
    <property type="evidence" value="ECO:0007669"/>
    <property type="project" value="UniProtKB-KW"/>
</dbReference>
<dbReference type="SUPFAM" id="SSF51182">
    <property type="entry name" value="RmlC-like cupins"/>
    <property type="match status" value="1"/>
</dbReference>
<dbReference type="RefSeq" id="WP_394315143.1">
    <property type="nucleotide sequence ID" value="NZ_JBHGPK010000033.1"/>
</dbReference>
<dbReference type="InterPro" id="IPR011051">
    <property type="entry name" value="RmlC_Cupin_sf"/>
</dbReference>
<name>A0ABV6ZQH8_9HYPH</name>
<protein>
    <submittedName>
        <fullName evidence="3">Class I mannose-6-phosphate isomerase</fullName>
    </submittedName>
</protein>
<evidence type="ECO:0000256" key="1">
    <source>
        <dbReference type="ARBA" id="ARBA00022723"/>
    </source>
</evidence>
<evidence type="ECO:0000313" key="4">
    <source>
        <dbReference type="Proteomes" id="UP001595190"/>
    </source>
</evidence>
<dbReference type="Gene3D" id="2.60.120.10">
    <property type="entry name" value="Jelly Rolls"/>
    <property type="match status" value="1"/>
</dbReference>
<comment type="caution">
    <text evidence="3">The sequence shown here is derived from an EMBL/GenBank/DDBJ whole genome shotgun (WGS) entry which is preliminary data.</text>
</comment>
<evidence type="ECO:0000313" key="3">
    <source>
        <dbReference type="EMBL" id="MFC2254459.1"/>
    </source>
</evidence>
<dbReference type="PANTHER" id="PTHR42742">
    <property type="entry name" value="TRANSCRIPTIONAL REPRESSOR MPRA"/>
    <property type="match status" value="1"/>
</dbReference>
<keyword evidence="2" id="KW-0862">Zinc</keyword>
<dbReference type="EMBL" id="JBHGPK010000033">
    <property type="protein sequence ID" value="MFC2254459.1"/>
    <property type="molecule type" value="Genomic_DNA"/>
</dbReference>
<keyword evidence="1" id="KW-0479">Metal-binding</keyword>
<reference evidence="3 4" key="1">
    <citation type="submission" date="2024-09" db="EMBL/GenBank/DDBJ databases">
        <title>Description of Labrys sedimenti sp. nov., isolated from a diclofenac-degrading enrichment culture, and genome-based reclassification of Labrys portucalensis as a later heterotypic synonym of Labrys neptuniae.</title>
        <authorList>
            <person name="Tancsics A."/>
            <person name="Csepanyi A."/>
        </authorList>
    </citation>
    <scope>NUCLEOTIDE SEQUENCE [LARGE SCALE GENOMIC DNA]</scope>
    <source>
        <strain evidence="3 4">LMG 23412</strain>
    </source>
</reference>
<dbReference type="PANTHER" id="PTHR42742:SF3">
    <property type="entry name" value="FRUCTOKINASE"/>
    <property type="match status" value="1"/>
</dbReference>
<dbReference type="InterPro" id="IPR014710">
    <property type="entry name" value="RmlC-like_jellyroll"/>
</dbReference>
<keyword evidence="3" id="KW-0413">Isomerase</keyword>
<dbReference type="CDD" id="cd07010">
    <property type="entry name" value="cupin_PMI_type_I_N_bac"/>
    <property type="match status" value="1"/>
</dbReference>